<name>A0A2H0UIP6_9BACT</name>
<proteinExistence type="predicted"/>
<dbReference type="EMBL" id="PFBF01000042">
    <property type="protein sequence ID" value="PIR86272.1"/>
    <property type="molecule type" value="Genomic_DNA"/>
</dbReference>
<sequence length="120" mass="13017">MLDFVKKNKILFAGVAVIIAGFVWYGMSEKQGENSLLTSTSISSAATQTAVERELLNTLLELRSIRLDGEIFSDPAFNSLRDFTTDIVSEPIGRRNPFAPLEEPGVLVVPEENTGGDGGQ</sequence>
<feature type="transmembrane region" description="Helical" evidence="1">
    <location>
        <begin position="10"/>
        <end position="27"/>
    </location>
</feature>
<evidence type="ECO:0000313" key="3">
    <source>
        <dbReference type="Proteomes" id="UP000230706"/>
    </source>
</evidence>
<keyword evidence="1" id="KW-1133">Transmembrane helix</keyword>
<organism evidence="2 3">
    <name type="scientific">Candidatus Kaiserbacteria bacterium CG10_big_fil_rev_8_21_14_0_10_43_70</name>
    <dbReference type="NCBI Taxonomy" id="1974605"/>
    <lineage>
        <taxon>Bacteria</taxon>
        <taxon>Candidatus Kaiseribacteriota</taxon>
    </lineage>
</organism>
<comment type="caution">
    <text evidence="2">The sequence shown here is derived from an EMBL/GenBank/DDBJ whole genome shotgun (WGS) entry which is preliminary data.</text>
</comment>
<evidence type="ECO:0000256" key="1">
    <source>
        <dbReference type="SAM" id="Phobius"/>
    </source>
</evidence>
<dbReference type="AlphaFoldDB" id="A0A2H0UIP6"/>
<gene>
    <name evidence="2" type="ORF">COU13_01935</name>
</gene>
<reference evidence="3" key="1">
    <citation type="submission" date="2017-09" db="EMBL/GenBank/DDBJ databases">
        <title>Depth-based differentiation of microbial function through sediment-hosted aquifers and enrichment of novel symbionts in the deep terrestrial subsurface.</title>
        <authorList>
            <person name="Probst A.J."/>
            <person name="Ladd B."/>
            <person name="Jarett J.K."/>
            <person name="Geller-Mcgrath D.E."/>
            <person name="Sieber C.M.K."/>
            <person name="Emerson J.B."/>
            <person name="Anantharaman K."/>
            <person name="Thomas B.C."/>
            <person name="Malmstrom R."/>
            <person name="Stieglmeier M."/>
            <person name="Klingl A."/>
            <person name="Woyke T."/>
            <person name="Ryan C.M."/>
            <person name="Banfield J.F."/>
        </authorList>
    </citation>
    <scope>NUCLEOTIDE SEQUENCE [LARGE SCALE GENOMIC DNA]</scope>
</reference>
<evidence type="ECO:0000313" key="2">
    <source>
        <dbReference type="EMBL" id="PIR86272.1"/>
    </source>
</evidence>
<keyword evidence="1" id="KW-0472">Membrane</keyword>
<protein>
    <submittedName>
        <fullName evidence="2">Uncharacterized protein</fullName>
    </submittedName>
</protein>
<keyword evidence="1" id="KW-0812">Transmembrane</keyword>
<dbReference type="Proteomes" id="UP000230706">
    <property type="component" value="Unassembled WGS sequence"/>
</dbReference>
<accession>A0A2H0UIP6</accession>